<dbReference type="RefSeq" id="WP_255257959.1">
    <property type="nucleotide sequence ID" value="NZ_LR721753.1"/>
</dbReference>
<geneLocation type="plasmid" evidence="2">
    <name>pAWOD_2</name>
</geneLocation>
<evidence type="ECO:0000256" key="1">
    <source>
        <dbReference type="SAM" id="Phobius"/>
    </source>
</evidence>
<reference evidence="2" key="1">
    <citation type="submission" date="2019-09" db="EMBL/GenBank/DDBJ databases">
        <authorList>
            <person name="Hjerde E."/>
        </authorList>
    </citation>
    <scope>NUCLEOTIDE SEQUENCE [LARGE SCALE GENOMIC DNA]</scope>
    <source>
        <strain evidence="2">06/09/160</strain>
        <plasmid evidence="2">pAWOD_2</plasmid>
    </source>
</reference>
<protein>
    <submittedName>
        <fullName evidence="2">Uncharacterized protein</fullName>
    </submittedName>
</protein>
<sequence>MKHISWTLWFILSFPTLTYANEFNDGNTVGGFFTRMATVLRGVLGESLSVIALVGLGSVVSGLLFIAWANKRQISPRFGMILCIAGFAFMSPKACSNMATRQVLQSETQVVTDILDQDSSFISPNE</sequence>
<dbReference type="EMBL" id="LR721753">
    <property type="protein sequence ID" value="VVV06999.1"/>
    <property type="molecule type" value="Genomic_DNA"/>
</dbReference>
<name>A0A5Q4ZYR1_9GAMM</name>
<evidence type="ECO:0000313" key="2">
    <source>
        <dbReference type="EMBL" id="VVV06999.1"/>
    </source>
</evidence>
<keyword evidence="1" id="KW-1133">Transmembrane helix</keyword>
<feature type="transmembrane region" description="Helical" evidence="1">
    <location>
        <begin position="44"/>
        <end position="67"/>
    </location>
</feature>
<keyword evidence="1" id="KW-0812">Transmembrane</keyword>
<gene>
    <name evidence="2" type="ORF">AW0309160_04493</name>
</gene>
<proteinExistence type="predicted"/>
<dbReference type="AlphaFoldDB" id="A0A5Q4ZYR1"/>
<keyword evidence="1" id="KW-0472">Membrane</keyword>
<keyword evidence="2" id="KW-0614">Plasmid</keyword>
<accession>A0A5Q4ZYR1</accession>
<organism evidence="2">
    <name type="scientific">Aliivibrio wodanis</name>
    <dbReference type="NCBI Taxonomy" id="80852"/>
    <lineage>
        <taxon>Bacteria</taxon>
        <taxon>Pseudomonadati</taxon>
        <taxon>Pseudomonadota</taxon>
        <taxon>Gammaproteobacteria</taxon>
        <taxon>Vibrionales</taxon>
        <taxon>Vibrionaceae</taxon>
        <taxon>Aliivibrio</taxon>
    </lineage>
</organism>